<dbReference type="OrthoDB" id="9789797at2"/>
<comment type="similarity">
    <text evidence="8">Belongs to the glycosyltransferase group 1 family.</text>
</comment>
<evidence type="ECO:0000259" key="9">
    <source>
        <dbReference type="Pfam" id="PF04413"/>
    </source>
</evidence>
<dbReference type="EC" id="2.4.99.12" evidence="2 8"/>
<feature type="transmembrane region" description="Helical" evidence="8">
    <location>
        <begin position="33"/>
        <end position="53"/>
    </location>
</feature>
<keyword evidence="8" id="KW-1133">Transmembrane helix</keyword>
<evidence type="ECO:0000256" key="2">
    <source>
        <dbReference type="ARBA" id="ARBA00012621"/>
    </source>
</evidence>
<keyword evidence="8" id="KW-0812">Transmembrane</keyword>
<dbReference type="Gene3D" id="3.40.50.2000">
    <property type="entry name" value="Glycogen Phosphorylase B"/>
    <property type="match status" value="1"/>
</dbReference>
<evidence type="ECO:0000313" key="11">
    <source>
        <dbReference type="Proteomes" id="UP000223913"/>
    </source>
</evidence>
<sequence length="456" mass="52028">MALPDPVNNFSGDIFSEAINFLTSGFSTKPNGLITFLYTLGIYLYTAGIRLAAIWNEKARQWISGRQRIWQQLETFKATAPEGVPRIWIHCASLGEFEQGRPLIEKIKARHPEVQLILTFFSPSGYEIRKNYPQADLICYLPVDTPGRTRRFVQELRPDLAIFVKYEFWYHHLHALDRAGIPTLLISAIFRPSQIFFRSYGFWYRRLLTHFRHIFTQDSNSGQLLQSIGVQHFSRAGDTRVDRVLQLREQAPTFPEIARFRGDAPVWIAGSSWPVDEALLFPFWEATLPANWKLIIAPHDIAADHIEQIEQNCKWPSVRYSQLGETETAARVLIIDNIGMLSALYQYGRIAYIGGGFGKAIHNLLEPIAFGLPVLFGPKHEKFQEALALKRSGGGFAIEGREDLDAAFEQLRQDDAYAEASRQALAYLQENQGSTDKILQYLDTHFPTLFEPRASH</sequence>
<dbReference type="InterPro" id="IPR038107">
    <property type="entry name" value="Glycos_transf_N_sf"/>
</dbReference>
<evidence type="ECO:0000313" key="10">
    <source>
        <dbReference type="EMBL" id="PHN06726.1"/>
    </source>
</evidence>
<dbReference type="EMBL" id="PDUD01000017">
    <property type="protein sequence ID" value="PHN06726.1"/>
    <property type="molecule type" value="Genomic_DNA"/>
</dbReference>
<dbReference type="GO" id="GO:0005886">
    <property type="term" value="C:plasma membrane"/>
    <property type="evidence" value="ECO:0007669"/>
    <property type="project" value="UniProtKB-SubCell"/>
</dbReference>
<evidence type="ECO:0000256" key="1">
    <source>
        <dbReference type="ARBA" id="ARBA00004713"/>
    </source>
</evidence>
<dbReference type="InterPro" id="IPR039901">
    <property type="entry name" value="Kdotransferase"/>
</dbReference>
<dbReference type="Proteomes" id="UP000223913">
    <property type="component" value="Unassembled WGS sequence"/>
</dbReference>
<comment type="pathway">
    <text evidence="1 8">Bacterial outer membrane biogenesis; LPS core biosynthesis.</text>
</comment>
<comment type="caution">
    <text evidence="10">The sequence shown here is derived from an EMBL/GenBank/DDBJ whole genome shotgun (WGS) entry which is preliminary data.</text>
</comment>
<gene>
    <name evidence="10" type="ORF">CRP01_10555</name>
</gene>
<evidence type="ECO:0000256" key="4">
    <source>
        <dbReference type="ARBA" id="ARBA00022679"/>
    </source>
</evidence>
<dbReference type="AlphaFoldDB" id="A0A2D0NEC6"/>
<evidence type="ECO:0000256" key="5">
    <source>
        <dbReference type="ARBA" id="ARBA00031445"/>
    </source>
</evidence>
<dbReference type="InterPro" id="IPR007507">
    <property type="entry name" value="Glycos_transf_N"/>
</dbReference>
<dbReference type="SUPFAM" id="SSF53756">
    <property type="entry name" value="UDP-Glycosyltransferase/glycogen phosphorylase"/>
    <property type="match status" value="1"/>
</dbReference>
<dbReference type="UniPathway" id="UPA00958"/>
<keyword evidence="8" id="KW-0472">Membrane</keyword>
<feature type="domain" description="3-deoxy-D-manno-octulosonic-acid transferase N-terminal" evidence="9">
    <location>
        <begin position="70"/>
        <end position="242"/>
    </location>
</feature>
<dbReference type="GO" id="GO:0009244">
    <property type="term" value="P:lipopolysaccharide core region biosynthetic process"/>
    <property type="evidence" value="ECO:0007669"/>
    <property type="project" value="UniProtKB-UniRule"/>
</dbReference>
<feature type="active site" description="Proton acceptor" evidence="7">
    <location>
        <position position="96"/>
    </location>
</feature>
<comment type="subcellular location">
    <subcellularLocation>
        <location evidence="8">Cell membrane</location>
    </subcellularLocation>
</comment>
<evidence type="ECO:0000256" key="3">
    <source>
        <dbReference type="ARBA" id="ARBA00019077"/>
    </source>
</evidence>
<dbReference type="GO" id="GO:0009245">
    <property type="term" value="P:lipid A biosynthetic process"/>
    <property type="evidence" value="ECO:0007669"/>
    <property type="project" value="TreeGrafter"/>
</dbReference>
<name>A0A2D0NEC6_FLAN2</name>
<dbReference type="PANTHER" id="PTHR42755">
    <property type="entry name" value="3-DEOXY-MANNO-OCTULOSONATE CYTIDYLYLTRANSFERASE"/>
    <property type="match status" value="1"/>
</dbReference>
<keyword evidence="8" id="KW-1003">Cell membrane</keyword>
<reference evidence="10 11" key="1">
    <citation type="submission" date="2017-10" db="EMBL/GenBank/DDBJ databases">
        <title>The draft genome sequence of Lewinella nigricans NBRC 102662.</title>
        <authorList>
            <person name="Wang K."/>
        </authorList>
    </citation>
    <scope>NUCLEOTIDE SEQUENCE [LARGE SCALE GENOMIC DNA]</scope>
    <source>
        <strain evidence="10 11">NBRC 102662</strain>
    </source>
</reference>
<dbReference type="GO" id="GO:0043842">
    <property type="term" value="F:Kdo transferase activity"/>
    <property type="evidence" value="ECO:0007669"/>
    <property type="project" value="UniProtKB-EC"/>
</dbReference>
<organism evidence="10 11">
    <name type="scientific">Flavilitoribacter nigricans (strain ATCC 23147 / DSM 23189 / NBRC 102662 / NCIMB 1420 / SS-2)</name>
    <name type="common">Lewinella nigricans</name>
    <dbReference type="NCBI Taxonomy" id="1122177"/>
    <lineage>
        <taxon>Bacteria</taxon>
        <taxon>Pseudomonadati</taxon>
        <taxon>Bacteroidota</taxon>
        <taxon>Saprospiria</taxon>
        <taxon>Saprospirales</taxon>
        <taxon>Lewinellaceae</taxon>
        <taxon>Flavilitoribacter</taxon>
    </lineage>
</organism>
<comment type="function">
    <text evidence="8">Involved in lipopolysaccharide (LPS) biosynthesis. Catalyzes the transfer of 3-deoxy-D-manno-octulosonate (Kdo) residue(s) from CMP-Kdo to lipid IV(A), the tetraacyldisaccharide-1,4'-bisphosphate precursor of lipid A.</text>
</comment>
<keyword evidence="8" id="KW-0448">Lipopolysaccharide biosynthesis</keyword>
<keyword evidence="4 8" id="KW-0808">Transferase</keyword>
<dbReference type="Gene3D" id="3.40.50.11720">
    <property type="entry name" value="3-Deoxy-D-manno-octulosonic-acid transferase, N-terminal domain"/>
    <property type="match status" value="1"/>
</dbReference>
<dbReference type="Pfam" id="PF04413">
    <property type="entry name" value="Glycos_transf_N"/>
    <property type="match status" value="1"/>
</dbReference>
<dbReference type="PANTHER" id="PTHR42755:SF1">
    <property type="entry name" value="3-DEOXY-D-MANNO-OCTULOSONIC ACID TRANSFERASE, MITOCHONDRIAL-RELATED"/>
    <property type="match status" value="1"/>
</dbReference>
<evidence type="ECO:0000256" key="7">
    <source>
        <dbReference type="PIRSR" id="PIRSR639901-1"/>
    </source>
</evidence>
<comment type="catalytic activity">
    <reaction evidence="6 8">
        <text>lipid IVA (E. coli) + CMP-3-deoxy-beta-D-manno-octulosonate = alpha-Kdo-(2-&gt;6)-lipid IVA (E. coli) + CMP + H(+)</text>
        <dbReference type="Rhea" id="RHEA:28066"/>
        <dbReference type="ChEBI" id="CHEBI:15378"/>
        <dbReference type="ChEBI" id="CHEBI:58603"/>
        <dbReference type="ChEBI" id="CHEBI:60364"/>
        <dbReference type="ChEBI" id="CHEBI:60377"/>
        <dbReference type="ChEBI" id="CHEBI:85987"/>
        <dbReference type="EC" id="2.4.99.12"/>
    </reaction>
</comment>
<evidence type="ECO:0000256" key="8">
    <source>
        <dbReference type="RuleBase" id="RU365103"/>
    </source>
</evidence>
<protein>
    <recommendedName>
        <fullName evidence="3 8">3-deoxy-D-manno-octulosonic acid transferase</fullName>
        <shortName evidence="8">Kdo transferase</shortName>
        <ecNumber evidence="2 8">2.4.99.12</ecNumber>
    </recommendedName>
    <alternativeName>
        <fullName evidence="5 8">Lipid IV(A) 3-deoxy-D-manno-octulosonic acid transferase</fullName>
    </alternativeName>
</protein>
<proteinExistence type="inferred from homology"/>
<evidence type="ECO:0000256" key="6">
    <source>
        <dbReference type="ARBA" id="ARBA00049183"/>
    </source>
</evidence>
<accession>A0A2D0NEC6</accession>
<keyword evidence="11" id="KW-1185">Reference proteome</keyword>